<accession>A0A9Q3CRC0</accession>
<evidence type="ECO:0000256" key="1">
    <source>
        <dbReference type="SAM" id="MobiDB-lite"/>
    </source>
</evidence>
<keyword evidence="3" id="KW-1185">Reference proteome</keyword>
<dbReference type="Proteomes" id="UP000765509">
    <property type="component" value="Unassembled WGS sequence"/>
</dbReference>
<evidence type="ECO:0000313" key="2">
    <source>
        <dbReference type="EMBL" id="MBW0489886.1"/>
    </source>
</evidence>
<feature type="compositionally biased region" description="Polar residues" evidence="1">
    <location>
        <begin position="144"/>
        <end position="164"/>
    </location>
</feature>
<dbReference type="OrthoDB" id="1000646at2759"/>
<evidence type="ECO:0008006" key="4">
    <source>
        <dbReference type="Google" id="ProtNLM"/>
    </source>
</evidence>
<proteinExistence type="predicted"/>
<name>A0A9Q3CRC0_9BASI</name>
<organism evidence="2 3">
    <name type="scientific">Austropuccinia psidii MF-1</name>
    <dbReference type="NCBI Taxonomy" id="1389203"/>
    <lineage>
        <taxon>Eukaryota</taxon>
        <taxon>Fungi</taxon>
        <taxon>Dikarya</taxon>
        <taxon>Basidiomycota</taxon>
        <taxon>Pucciniomycotina</taxon>
        <taxon>Pucciniomycetes</taxon>
        <taxon>Pucciniales</taxon>
        <taxon>Sphaerophragmiaceae</taxon>
        <taxon>Austropuccinia</taxon>
    </lineage>
</organism>
<dbReference type="AlphaFoldDB" id="A0A9Q3CRC0"/>
<feature type="region of interest" description="Disordered" evidence="1">
    <location>
        <begin position="144"/>
        <end position="178"/>
    </location>
</feature>
<evidence type="ECO:0000313" key="3">
    <source>
        <dbReference type="Proteomes" id="UP000765509"/>
    </source>
</evidence>
<reference evidence="2" key="1">
    <citation type="submission" date="2021-03" db="EMBL/GenBank/DDBJ databases">
        <title>Draft genome sequence of rust myrtle Austropuccinia psidii MF-1, a brazilian biotype.</title>
        <authorList>
            <person name="Quecine M.C."/>
            <person name="Pachon D.M.R."/>
            <person name="Bonatelli M.L."/>
            <person name="Correr F.H."/>
            <person name="Franceschini L.M."/>
            <person name="Leite T.F."/>
            <person name="Margarido G.R.A."/>
            <person name="Almeida C.A."/>
            <person name="Ferrarezi J.A."/>
            <person name="Labate C.A."/>
        </authorList>
    </citation>
    <scope>NUCLEOTIDE SEQUENCE</scope>
    <source>
        <strain evidence="2">MF-1</strain>
    </source>
</reference>
<sequence>MRCLLGQSNIPISYWDEATAHASLLLNLLPLKHLMMKTSASVLNNKNCSIEPEVDLKRLIPFGMRVTVKISNFSSKIEPHGEILHALKFEKYSDSLRLINLETGKIRVSPDYTLTAHNPTLSMSQQVSALPNVSSLSIKLQIPSSRPEELSTQSSSAQPSNQSLDIEHNSRPAYTPATYEPSKNYEYVPYYKEAPRNISSSINEDNIVTGERNTQYRENLLLADVVPYSKVVSNLIEASEWKKAMDAEYHSLTSHNVGELVPYPAKPANVIGGMRQCSCKRNKHGEIYPYKAQWAVLGNYQEYMLHYYDTWASGGRNETFNVMLSLVVNFNYIPYQFNIETVFLHGQMDVLVYVKLVKCYEVGGKKVGSSNFVSLHMAPSRPHVCGRPSLQKP</sequence>
<comment type="caution">
    <text evidence="2">The sequence shown here is derived from an EMBL/GenBank/DDBJ whole genome shotgun (WGS) entry which is preliminary data.</text>
</comment>
<gene>
    <name evidence="2" type="ORF">O181_029601</name>
</gene>
<dbReference type="EMBL" id="AVOT02010299">
    <property type="protein sequence ID" value="MBW0489886.1"/>
    <property type="molecule type" value="Genomic_DNA"/>
</dbReference>
<protein>
    <recommendedName>
        <fullName evidence="4">Reverse transcriptase Ty1/copia-type domain-containing protein</fullName>
    </recommendedName>
</protein>